<accession>A0ABR3CDG1</accession>
<keyword evidence="2" id="KW-0274">FAD</keyword>
<dbReference type="RefSeq" id="XP_066631709.1">
    <property type="nucleotide sequence ID" value="XM_066777614.1"/>
</dbReference>
<dbReference type="SUPFAM" id="SSF51905">
    <property type="entry name" value="FAD/NAD(P)-binding domain"/>
    <property type="match status" value="1"/>
</dbReference>
<gene>
    <name evidence="5" type="ORF">SLS55_006181</name>
</gene>
<evidence type="ECO:0000259" key="4">
    <source>
        <dbReference type="Pfam" id="PF01494"/>
    </source>
</evidence>
<keyword evidence="6" id="KW-1185">Reference proteome</keyword>
<dbReference type="Pfam" id="PF01494">
    <property type="entry name" value="FAD_binding_3"/>
    <property type="match status" value="1"/>
</dbReference>
<evidence type="ECO:0000313" key="6">
    <source>
        <dbReference type="Proteomes" id="UP001430584"/>
    </source>
</evidence>
<feature type="domain" description="FAD-binding" evidence="4">
    <location>
        <begin position="9"/>
        <end position="386"/>
    </location>
</feature>
<dbReference type="Gene3D" id="3.30.9.10">
    <property type="entry name" value="D-Amino Acid Oxidase, subunit A, domain 2"/>
    <property type="match status" value="1"/>
</dbReference>
<evidence type="ECO:0000256" key="3">
    <source>
        <dbReference type="ARBA" id="ARBA00023002"/>
    </source>
</evidence>
<organism evidence="5 6">
    <name type="scientific">Diplodia seriata</name>
    <dbReference type="NCBI Taxonomy" id="420778"/>
    <lineage>
        <taxon>Eukaryota</taxon>
        <taxon>Fungi</taxon>
        <taxon>Dikarya</taxon>
        <taxon>Ascomycota</taxon>
        <taxon>Pezizomycotina</taxon>
        <taxon>Dothideomycetes</taxon>
        <taxon>Dothideomycetes incertae sedis</taxon>
        <taxon>Botryosphaeriales</taxon>
        <taxon>Botryosphaeriaceae</taxon>
        <taxon>Diplodia</taxon>
    </lineage>
</organism>
<dbReference type="PANTHER" id="PTHR43004:SF8">
    <property type="entry name" value="FAD-BINDING DOMAIN-CONTAINING PROTEIN-RELATED"/>
    <property type="match status" value="1"/>
</dbReference>
<keyword evidence="3" id="KW-0560">Oxidoreductase</keyword>
<reference evidence="5 6" key="1">
    <citation type="submission" date="2024-02" db="EMBL/GenBank/DDBJ databases">
        <title>De novo assembly and annotation of 12 fungi associated with fruit tree decline syndrome in Ontario, Canada.</title>
        <authorList>
            <person name="Sulman M."/>
            <person name="Ellouze W."/>
            <person name="Ilyukhin E."/>
        </authorList>
    </citation>
    <scope>NUCLEOTIDE SEQUENCE [LARGE SCALE GENOMIC DNA]</scope>
    <source>
        <strain evidence="5 6">FDS-637</strain>
    </source>
</reference>
<keyword evidence="1" id="KW-0285">Flavoprotein</keyword>
<sequence length="625" mass="68457">MSPSDSIHPVAIIGGGPVGLSASILLSLRGIPNVVFERHSGTSIHPKACGINQRTMEIFRVMGIEQDVYKVAAPPDIAGRTAWYTDLGSSGREIVSRDAWGLGQYADEYEKHSPSRYAILPQIRLEPIISRRAKELNPDGIHYSKEVTDVSDVSDADHVVVTVKPTKSTSPEDTQLIRARYAIVADGGRSMTNKLGVAWEGETDIFHMVTAHIRTSQLRKLHPDPRNFLTWFTAPAMGGSTRTGFLYQIGPWPLDEHPAEAQEWVFACALIATDPAAFDRETMVARLRATLNLPDLPVDIVSLSHWNVNAIAAAQYRVGGRGRIFLAGDAAHRIPPWGALGMNTGVQDVQNLVWKLELALQDSVRHDGLLSSYDAERRPIGRSVAASSLHNLRSHSLDMDRALGMGGDKTADENAAAVAPFFDESHPDHAGKREAVRRAQKVLDTEFKAPGTEVGWFYPEADFWGEAERKGHAGQVKKMGDGGSAFDTEFYHVSTLPGHHLPHAWVEEGGGGRRVALRDLVPLSRLLLVVGRKAGWEAFEGELVKVEVVGAEGWRDVDGGWRRQREVSEEAARLIILAYASELDCATISLEALSKSGSMAAVDVDSEQKPEVDCETVLQQDFDLE</sequence>
<dbReference type="GeneID" id="92010266"/>
<dbReference type="Gene3D" id="3.40.30.120">
    <property type="match status" value="1"/>
</dbReference>
<evidence type="ECO:0000256" key="2">
    <source>
        <dbReference type="ARBA" id="ARBA00022827"/>
    </source>
</evidence>
<dbReference type="PANTHER" id="PTHR43004">
    <property type="entry name" value="TRK SYSTEM POTASSIUM UPTAKE PROTEIN"/>
    <property type="match status" value="1"/>
</dbReference>
<dbReference type="PRINTS" id="PR00420">
    <property type="entry name" value="RNGMNOXGNASE"/>
</dbReference>
<dbReference type="Proteomes" id="UP001430584">
    <property type="component" value="Unassembled WGS sequence"/>
</dbReference>
<evidence type="ECO:0000256" key="1">
    <source>
        <dbReference type="ARBA" id="ARBA00022630"/>
    </source>
</evidence>
<dbReference type="InterPro" id="IPR002938">
    <property type="entry name" value="FAD-bd"/>
</dbReference>
<comment type="caution">
    <text evidence="5">The sequence shown here is derived from an EMBL/GenBank/DDBJ whole genome shotgun (WGS) entry which is preliminary data.</text>
</comment>
<protein>
    <recommendedName>
        <fullName evidence="4">FAD-binding domain-containing protein</fullName>
    </recommendedName>
</protein>
<evidence type="ECO:0000313" key="5">
    <source>
        <dbReference type="EMBL" id="KAL0258680.1"/>
    </source>
</evidence>
<proteinExistence type="predicted"/>
<dbReference type="Gene3D" id="3.50.50.60">
    <property type="entry name" value="FAD/NAD(P)-binding domain"/>
    <property type="match status" value="1"/>
</dbReference>
<dbReference type="InterPro" id="IPR050641">
    <property type="entry name" value="RIFMO-like"/>
</dbReference>
<dbReference type="InterPro" id="IPR036188">
    <property type="entry name" value="FAD/NAD-bd_sf"/>
</dbReference>
<name>A0ABR3CDG1_9PEZI</name>
<dbReference type="EMBL" id="JAJVCZ030000006">
    <property type="protein sequence ID" value="KAL0258680.1"/>
    <property type="molecule type" value="Genomic_DNA"/>
</dbReference>